<protein>
    <recommendedName>
        <fullName evidence="3">Reverse transcriptase zinc-binding domain-containing protein</fullName>
    </recommendedName>
</protein>
<sequence length="272" mass="30877">MLGKHVWRLIFDPDALLSRVLCARYFPSGDIFEASCPQHSSFAWKGIFKAFQKLKPGFLRRPGIGSRIRIHDDHWGSVSAIQLYGDYEITSEVPLRCQDFMFHNSASWNSIKVRDYFTPSDADSILNTAILNAHRDIVTWSFSYSGIYSVRSGYSFLHQPERPIQKPSGIWRILSKLTVPPKVLVFGWRIGHNALPLGDRIRKAGIGDENKLFLSKVANRTRGSGMCSRMKISRRSNDANLAIPSAIARELLSRRIQVIYVNQTSHGSNKRV</sequence>
<proteinExistence type="predicted"/>
<evidence type="ECO:0000313" key="2">
    <source>
        <dbReference type="Proteomes" id="UP001472677"/>
    </source>
</evidence>
<reference evidence="1 2" key="1">
    <citation type="journal article" date="2024" name="G3 (Bethesda)">
        <title>Genome assembly of Hibiscus sabdariffa L. provides insights into metabolisms of medicinal natural products.</title>
        <authorList>
            <person name="Kim T."/>
        </authorList>
    </citation>
    <scope>NUCLEOTIDE SEQUENCE [LARGE SCALE GENOMIC DNA]</scope>
    <source>
        <strain evidence="1">TK-2024</strain>
        <tissue evidence="1">Old leaves</tissue>
    </source>
</reference>
<evidence type="ECO:0000313" key="1">
    <source>
        <dbReference type="EMBL" id="KAK8513901.1"/>
    </source>
</evidence>
<comment type="caution">
    <text evidence="1">The sequence shown here is derived from an EMBL/GenBank/DDBJ whole genome shotgun (WGS) entry which is preliminary data.</text>
</comment>
<organism evidence="1 2">
    <name type="scientific">Hibiscus sabdariffa</name>
    <name type="common">roselle</name>
    <dbReference type="NCBI Taxonomy" id="183260"/>
    <lineage>
        <taxon>Eukaryota</taxon>
        <taxon>Viridiplantae</taxon>
        <taxon>Streptophyta</taxon>
        <taxon>Embryophyta</taxon>
        <taxon>Tracheophyta</taxon>
        <taxon>Spermatophyta</taxon>
        <taxon>Magnoliopsida</taxon>
        <taxon>eudicotyledons</taxon>
        <taxon>Gunneridae</taxon>
        <taxon>Pentapetalae</taxon>
        <taxon>rosids</taxon>
        <taxon>malvids</taxon>
        <taxon>Malvales</taxon>
        <taxon>Malvaceae</taxon>
        <taxon>Malvoideae</taxon>
        <taxon>Hibiscus</taxon>
    </lineage>
</organism>
<name>A0ABR2C3D1_9ROSI</name>
<evidence type="ECO:0008006" key="3">
    <source>
        <dbReference type="Google" id="ProtNLM"/>
    </source>
</evidence>
<dbReference type="Proteomes" id="UP001472677">
    <property type="component" value="Unassembled WGS sequence"/>
</dbReference>
<gene>
    <name evidence="1" type="ORF">V6N12_037269</name>
</gene>
<accession>A0ABR2C3D1</accession>
<dbReference type="EMBL" id="JBBPBM010000068">
    <property type="protein sequence ID" value="KAK8513901.1"/>
    <property type="molecule type" value="Genomic_DNA"/>
</dbReference>
<keyword evidence="2" id="KW-1185">Reference proteome</keyword>